<organism evidence="1 2">
    <name type="scientific">Halomonas sulfidivorans</name>
    <dbReference type="NCBI Taxonomy" id="2733488"/>
    <lineage>
        <taxon>Bacteria</taxon>
        <taxon>Pseudomonadati</taxon>
        <taxon>Pseudomonadota</taxon>
        <taxon>Gammaproteobacteria</taxon>
        <taxon>Oceanospirillales</taxon>
        <taxon>Halomonadaceae</taxon>
        <taxon>Halomonas</taxon>
    </lineage>
</organism>
<dbReference type="Proteomes" id="UP000671845">
    <property type="component" value="Chromosome"/>
</dbReference>
<protein>
    <submittedName>
        <fullName evidence="1">Uncharacterized protein</fullName>
    </submittedName>
</protein>
<reference evidence="1 2" key="1">
    <citation type="journal article" date="2021" name="Front. Microbiol.">
        <title>Aerobic Denitrification and Heterotrophic Sulfur Oxidation in the Genus Halomonas Revealed by Six Novel Species Characterizations and Genome-Based Analysis.</title>
        <authorList>
            <person name="Wang L."/>
            <person name="Shao Z."/>
        </authorList>
    </citation>
    <scope>NUCLEOTIDE SEQUENCE [LARGE SCALE GENOMIC DNA]</scope>
    <source>
        <strain evidence="1 2">MCCC 1A13718</strain>
    </source>
</reference>
<evidence type="ECO:0000313" key="2">
    <source>
        <dbReference type="Proteomes" id="UP000671845"/>
    </source>
</evidence>
<keyword evidence="2" id="KW-1185">Reference proteome</keyword>
<gene>
    <name evidence="1" type="ORF">HNO53_20635</name>
</gene>
<accession>A0ABX7WNK3</accession>
<proteinExistence type="predicted"/>
<evidence type="ECO:0000313" key="1">
    <source>
        <dbReference type="EMBL" id="QTP60907.1"/>
    </source>
</evidence>
<dbReference type="RefSeq" id="WP_209474824.1">
    <property type="nucleotide sequence ID" value="NZ_CP053383.1"/>
</dbReference>
<sequence length="81" mass="9330">MIVRTARLAFQIEAAERREYAAKRERLRALVEFHYTMADLLARTDSWSPEGQAKVHTERAKHMDAAQRYRAELKQLEGGGA</sequence>
<name>A0ABX7WNK3_9GAMM</name>
<dbReference type="EMBL" id="CP053383">
    <property type="protein sequence ID" value="QTP60907.1"/>
    <property type="molecule type" value="Genomic_DNA"/>
</dbReference>